<accession>A0A1H6FX21</accession>
<sequence>MTDNHTSVNVRLLRYNAAFFAFFVAGVHLLHPSLGVPRLVEHVQLGTLYDPRPLAFTVSSLAILAGIAVVYLEIAKRRVYALGIGLMLVYLLGYVAWHTVLEHGGFWPHIEAHGHADMGVLETVIDHMLDDYRDLVSKLSETILLALLVVLYEVDR</sequence>
<gene>
    <name evidence="2" type="ORF">SAMN04487967_1563</name>
</gene>
<proteinExistence type="predicted"/>
<dbReference type="Proteomes" id="UP000199112">
    <property type="component" value="Unassembled WGS sequence"/>
</dbReference>
<evidence type="ECO:0000313" key="2">
    <source>
        <dbReference type="EMBL" id="SEH14354.1"/>
    </source>
</evidence>
<organism evidence="2 3">
    <name type="scientific">Natronorubrum sediminis</name>
    <dbReference type="NCBI Taxonomy" id="640943"/>
    <lineage>
        <taxon>Archaea</taxon>
        <taxon>Methanobacteriati</taxon>
        <taxon>Methanobacteriota</taxon>
        <taxon>Stenosarchaea group</taxon>
        <taxon>Halobacteria</taxon>
        <taxon>Halobacteriales</taxon>
        <taxon>Natrialbaceae</taxon>
        <taxon>Natronorubrum</taxon>
    </lineage>
</organism>
<evidence type="ECO:0000256" key="1">
    <source>
        <dbReference type="SAM" id="Phobius"/>
    </source>
</evidence>
<keyword evidence="1" id="KW-0472">Membrane</keyword>
<feature type="transmembrane region" description="Helical" evidence="1">
    <location>
        <begin position="54"/>
        <end position="72"/>
    </location>
</feature>
<dbReference type="EMBL" id="FNWL01000002">
    <property type="protein sequence ID" value="SEH14354.1"/>
    <property type="molecule type" value="Genomic_DNA"/>
</dbReference>
<keyword evidence="3" id="KW-1185">Reference proteome</keyword>
<feature type="transmembrane region" description="Helical" evidence="1">
    <location>
        <begin position="79"/>
        <end position="97"/>
    </location>
</feature>
<dbReference type="AlphaFoldDB" id="A0A1H6FX21"/>
<keyword evidence="1" id="KW-1133">Transmembrane helix</keyword>
<dbReference type="OrthoDB" id="264513at2157"/>
<reference evidence="3" key="1">
    <citation type="submission" date="2016-10" db="EMBL/GenBank/DDBJ databases">
        <authorList>
            <person name="Varghese N."/>
            <person name="Submissions S."/>
        </authorList>
    </citation>
    <scope>NUCLEOTIDE SEQUENCE [LARGE SCALE GENOMIC DNA]</scope>
    <source>
        <strain evidence="3">CGMCC 1.8981</strain>
    </source>
</reference>
<keyword evidence="1" id="KW-0812">Transmembrane</keyword>
<protein>
    <submittedName>
        <fullName evidence="2">Uncharacterized protein</fullName>
    </submittedName>
</protein>
<dbReference type="RefSeq" id="WP_090506532.1">
    <property type="nucleotide sequence ID" value="NZ_FNWL01000002.1"/>
</dbReference>
<name>A0A1H6FX21_9EURY</name>
<evidence type="ECO:0000313" key="3">
    <source>
        <dbReference type="Proteomes" id="UP000199112"/>
    </source>
</evidence>
<feature type="transmembrane region" description="Helical" evidence="1">
    <location>
        <begin position="12"/>
        <end position="34"/>
    </location>
</feature>